<evidence type="ECO:0000256" key="2">
    <source>
        <dbReference type="ARBA" id="ARBA00022723"/>
    </source>
</evidence>
<evidence type="ECO:0000256" key="4">
    <source>
        <dbReference type="PROSITE-ProRule" id="PRU00433"/>
    </source>
</evidence>
<dbReference type="EMBL" id="CP001101">
    <property type="protein sequence ID" value="ACE03937.1"/>
    <property type="molecule type" value="Genomic_DNA"/>
</dbReference>
<evidence type="ECO:0000259" key="6">
    <source>
        <dbReference type="PROSITE" id="PS51007"/>
    </source>
</evidence>
<dbReference type="SUPFAM" id="SSF46626">
    <property type="entry name" value="Cytochrome c"/>
    <property type="match status" value="1"/>
</dbReference>
<organism evidence="7">
    <name type="scientific">Chlorobium phaeobacteroides (strain BS1)</name>
    <dbReference type="NCBI Taxonomy" id="331678"/>
    <lineage>
        <taxon>Bacteria</taxon>
        <taxon>Pseudomonadati</taxon>
        <taxon>Chlorobiota</taxon>
        <taxon>Chlorobiia</taxon>
        <taxon>Chlorobiales</taxon>
        <taxon>Chlorobiaceae</taxon>
        <taxon>Chlorobium/Pelodictyon group</taxon>
        <taxon>Chlorobium</taxon>
    </lineage>
</organism>
<gene>
    <name evidence="7" type="ordered locus">Cphamn1_0994</name>
</gene>
<evidence type="ECO:0000256" key="1">
    <source>
        <dbReference type="ARBA" id="ARBA00022617"/>
    </source>
</evidence>
<keyword evidence="2 4" id="KW-0479">Metal-binding</keyword>
<dbReference type="GO" id="GO:0020037">
    <property type="term" value="F:heme binding"/>
    <property type="evidence" value="ECO:0007669"/>
    <property type="project" value="InterPro"/>
</dbReference>
<dbReference type="HOGENOM" id="CLU_1633893_0_0_10"/>
<dbReference type="Gene3D" id="1.10.760.10">
    <property type="entry name" value="Cytochrome c-like domain"/>
    <property type="match status" value="1"/>
</dbReference>
<evidence type="ECO:0000256" key="3">
    <source>
        <dbReference type="ARBA" id="ARBA00023004"/>
    </source>
</evidence>
<feature type="domain" description="Cytochrome c" evidence="6">
    <location>
        <begin position="56"/>
        <end position="152"/>
    </location>
</feature>
<dbReference type="InterPro" id="IPR009056">
    <property type="entry name" value="Cyt_c-like_dom"/>
</dbReference>
<reference evidence="7" key="1">
    <citation type="submission" date="2008-06" db="EMBL/GenBank/DDBJ databases">
        <title>Complete sequence of Chlorobium phaeobacteroides BS1.</title>
        <authorList>
            <consortium name="US DOE Joint Genome Institute"/>
            <person name="Lucas S."/>
            <person name="Copeland A."/>
            <person name="Lapidus A."/>
            <person name="Glavina del Rio T."/>
            <person name="Dalin E."/>
            <person name="Tice H."/>
            <person name="Bruce D."/>
            <person name="Goodwin L."/>
            <person name="Pitluck S."/>
            <person name="Schmutz J."/>
            <person name="Larimer F."/>
            <person name="Land M."/>
            <person name="Hauser L."/>
            <person name="Kyrpides N."/>
            <person name="Ovchinnikova G."/>
            <person name="Li T."/>
            <person name="Liu Z."/>
            <person name="Zhao F."/>
            <person name="Overmann J."/>
            <person name="Bryant D.A."/>
            <person name="Richardson P."/>
        </authorList>
    </citation>
    <scope>NUCLEOTIDE SEQUENCE [LARGE SCALE GENOMIC DNA]</scope>
    <source>
        <strain evidence="7">BS1</strain>
    </source>
</reference>
<dbReference type="STRING" id="331678.Cphamn1_0994"/>
<keyword evidence="1 4" id="KW-0349">Heme</keyword>
<dbReference type="InterPro" id="IPR036909">
    <property type="entry name" value="Cyt_c-like_dom_sf"/>
</dbReference>
<dbReference type="GO" id="GO:0046872">
    <property type="term" value="F:metal ion binding"/>
    <property type="evidence" value="ECO:0007669"/>
    <property type="project" value="UniProtKB-KW"/>
</dbReference>
<sequence>MSTMEKKCSISRFAVGIVLAASLSVTYACQQDKPDASEVRSLTSMNSAVAAENTTASAMSGQELYTANCAACHSMRPPAKTAPPIVGLASRFRTVYGNKSDAVGAMVSFMKNPDAEKTSLGPQAIKRFGLMPAMAMSDGDLEKVSGWLWDQYDSDFDTGGGGNCR</sequence>
<dbReference type="eggNOG" id="COG2010">
    <property type="taxonomic scope" value="Bacteria"/>
</dbReference>
<evidence type="ECO:0000256" key="5">
    <source>
        <dbReference type="SAM" id="SignalP"/>
    </source>
</evidence>
<feature type="signal peptide" evidence="5">
    <location>
        <begin position="1"/>
        <end position="30"/>
    </location>
</feature>
<dbReference type="PROSITE" id="PS51007">
    <property type="entry name" value="CYTC"/>
    <property type="match status" value="1"/>
</dbReference>
<dbReference type="KEGG" id="cpb:Cphamn1_0994"/>
<dbReference type="AlphaFoldDB" id="B3EQ05"/>
<keyword evidence="3 4" id="KW-0408">Iron</keyword>
<protein>
    <submittedName>
        <fullName evidence="7">Cytochrome c class I</fullName>
    </submittedName>
</protein>
<name>B3EQ05_CHLPB</name>
<keyword evidence="5" id="KW-0732">Signal</keyword>
<evidence type="ECO:0000313" key="7">
    <source>
        <dbReference type="EMBL" id="ACE03937.1"/>
    </source>
</evidence>
<dbReference type="PROSITE" id="PS51257">
    <property type="entry name" value="PROKAR_LIPOPROTEIN"/>
    <property type="match status" value="1"/>
</dbReference>
<accession>B3EQ05</accession>
<proteinExistence type="predicted"/>
<dbReference type="GO" id="GO:0009055">
    <property type="term" value="F:electron transfer activity"/>
    <property type="evidence" value="ECO:0007669"/>
    <property type="project" value="InterPro"/>
</dbReference>
<feature type="chain" id="PRO_5002786374" evidence="5">
    <location>
        <begin position="31"/>
        <end position="165"/>
    </location>
</feature>
<dbReference type="Pfam" id="PF13442">
    <property type="entry name" value="Cytochrome_CBB3"/>
    <property type="match status" value="1"/>
</dbReference>